<feature type="compositionally biased region" description="Polar residues" evidence="2">
    <location>
        <begin position="159"/>
        <end position="168"/>
    </location>
</feature>
<dbReference type="AlphaFoldDB" id="A0A9I9EGQ6"/>
<dbReference type="Gramene" id="MELO3C033503.2.1">
    <property type="protein sequence ID" value="MELO3C033503.2.1"/>
    <property type="gene ID" value="MELO3C033503.2"/>
</dbReference>
<name>A0A9I9EGQ6_CUCME</name>
<feature type="compositionally biased region" description="Polar residues" evidence="2">
    <location>
        <begin position="24"/>
        <end position="38"/>
    </location>
</feature>
<organism evidence="3">
    <name type="scientific">Cucumis melo</name>
    <name type="common">Muskmelon</name>
    <dbReference type="NCBI Taxonomy" id="3656"/>
    <lineage>
        <taxon>Eukaryota</taxon>
        <taxon>Viridiplantae</taxon>
        <taxon>Streptophyta</taxon>
        <taxon>Embryophyta</taxon>
        <taxon>Tracheophyta</taxon>
        <taxon>Spermatophyta</taxon>
        <taxon>Magnoliopsida</taxon>
        <taxon>eudicotyledons</taxon>
        <taxon>Gunneridae</taxon>
        <taxon>Pentapetalae</taxon>
        <taxon>rosids</taxon>
        <taxon>fabids</taxon>
        <taxon>Cucurbitales</taxon>
        <taxon>Cucurbitaceae</taxon>
        <taxon>Benincaseae</taxon>
        <taxon>Cucumis</taxon>
    </lineage>
</organism>
<feature type="compositionally biased region" description="Basic and acidic residues" evidence="2">
    <location>
        <begin position="51"/>
        <end position="76"/>
    </location>
</feature>
<keyword evidence="1" id="KW-0175">Coiled coil</keyword>
<sequence>MKKGKRDAKTRTSDWLRAAGITGSRKSLTTGIQNLSSSSEERTENIMAEGSRGKRESPETSKKRVRTEMKKEEATVQKKQRIKSLVSRRRVYRGKGEGTKQKEVEGKEDTESESEKEDKVHEDEEVEEDEQAEDQEDEEKQYKEEHDEEEEVETPVGEDSNSLTSEIPPNTKKMKKAREKGKKVKAIKKEEKAREDRRRKEKAPMNPEKYEQGANGYFDGGFIFLILAWAYEVIPTLSTPPNFFATRISGEVPMILNWAADTQPKWKDLKQKVFDSPTLEVSPMLATPTEVRMPFFAPFIETEKDILKEAEDELRKTKNSDHIAHVSLNRGMPSTSEINVLRKMVEKIENSQQRMETNVEGILEFLKCVELKMNNRFEELQKMKE</sequence>
<dbReference type="EnsemblPlants" id="MELO3C033503.2.1">
    <property type="protein sequence ID" value="MELO3C033503.2.1"/>
    <property type="gene ID" value="MELO3C033503.2"/>
</dbReference>
<feature type="region of interest" description="Disordered" evidence="2">
    <location>
        <begin position="1"/>
        <end position="208"/>
    </location>
</feature>
<feature type="compositionally biased region" description="Basic residues" evidence="2">
    <location>
        <begin position="78"/>
        <end position="93"/>
    </location>
</feature>
<reference evidence="3" key="1">
    <citation type="submission" date="2023-03" db="UniProtKB">
        <authorList>
            <consortium name="EnsemblPlants"/>
        </authorList>
    </citation>
    <scope>IDENTIFICATION</scope>
</reference>
<proteinExistence type="predicted"/>
<evidence type="ECO:0000313" key="3">
    <source>
        <dbReference type="EnsemblPlants" id="MELO3C033503.2.1"/>
    </source>
</evidence>
<feature type="compositionally biased region" description="Basic and acidic residues" evidence="2">
    <location>
        <begin position="187"/>
        <end position="198"/>
    </location>
</feature>
<evidence type="ECO:0000256" key="2">
    <source>
        <dbReference type="SAM" id="MobiDB-lite"/>
    </source>
</evidence>
<protein>
    <recommendedName>
        <fullName evidence="4">Protein Ycf2-like</fullName>
    </recommendedName>
</protein>
<feature type="compositionally biased region" description="Basic and acidic residues" evidence="2">
    <location>
        <begin position="94"/>
        <end position="109"/>
    </location>
</feature>
<feature type="compositionally biased region" description="Basic residues" evidence="2">
    <location>
        <begin position="172"/>
        <end position="186"/>
    </location>
</feature>
<evidence type="ECO:0008006" key="4">
    <source>
        <dbReference type="Google" id="ProtNLM"/>
    </source>
</evidence>
<evidence type="ECO:0000256" key="1">
    <source>
        <dbReference type="SAM" id="Coils"/>
    </source>
</evidence>
<feature type="compositionally biased region" description="Acidic residues" evidence="2">
    <location>
        <begin position="123"/>
        <end position="139"/>
    </location>
</feature>
<accession>A0A9I9EGQ6</accession>
<feature type="coiled-coil region" evidence="1">
    <location>
        <begin position="300"/>
        <end position="358"/>
    </location>
</feature>